<dbReference type="PROSITE" id="PS51257">
    <property type="entry name" value="PROKAR_LIPOPROTEIN"/>
    <property type="match status" value="1"/>
</dbReference>
<dbReference type="Gene3D" id="3.40.190.10">
    <property type="entry name" value="Periplasmic binding protein-like II"/>
    <property type="match status" value="1"/>
</dbReference>
<gene>
    <name evidence="1" type="ORF">FB475_4652</name>
</gene>
<dbReference type="InterPro" id="IPR019546">
    <property type="entry name" value="TAT_signal_bac_arc"/>
</dbReference>
<sequence>MSQHARNLSRRDLLRAAAAAAAAGTLASCGKNNDDGADPNGVVTLDLWHGQVDLGKAAIDSLIAAFNQSHPKIKVVGGGGGVTADSMLQKVTAGLAAGSYPDIAYIFGSDLASLTKSPKVADLTGQLKIDDYWPAAKDAVSVKGKVRAAPALLDSLCVVYNKKLFAAAGVAPPKPGWTWDDFVATSKQLTNPAKGIFGTGWPGVGDEDTVWRIWPMIWDLGGDVVSGDGKKVGFDTVGAQALQTLDKLRSDKSLYVDPKPGSEQLYQVFLGGRMGMVATGPWQLPELKDNGLEYGVVPLPSYSGKPITISGPDTWTIFDNGKAKVKAATEFVSWLADPAQDIQWDIKGGSLPITKATAELPAWKKHSAETNGLEVFVTALDTAKVRPTITTYPQISQHVGEAIAAVLLGKQSPADALKQAVDQCNQVLAVPS</sequence>
<dbReference type="AlphaFoldDB" id="A0A542E8S4"/>
<keyword evidence="2" id="KW-1185">Reference proteome</keyword>
<name>A0A542E8S4_9ACTN</name>
<dbReference type="RefSeq" id="WP_141858653.1">
    <property type="nucleotide sequence ID" value="NZ_BAAAKA010000001.1"/>
</dbReference>
<dbReference type="Pfam" id="PF13416">
    <property type="entry name" value="SBP_bac_8"/>
    <property type="match status" value="1"/>
</dbReference>
<dbReference type="PANTHER" id="PTHR43649:SF30">
    <property type="entry name" value="ABC TRANSPORTER SUBSTRATE-BINDING PROTEIN"/>
    <property type="match status" value="1"/>
</dbReference>
<evidence type="ECO:0000313" key="2">
    <source>
        <dbReference type="Proteomes" id="UP000316298"/>
    </source>
</evidence>
<comment type="caution">
    <text evidence="1">The sequence shown here is derived from an EMBL/GenBank/DDBJ whole genome shotgun (WGS) entry which is preliminary data.</text>
</comment>
<dbReference type="InterPro" id="IPR006059">
    <property type="entry name" value="SBP"/>
</dbReference>
<evidence type="ECO:0000313" key="1">
    <source>
        <dbReference type="EMBL" id="TQJ11730.1"/>
    </source>
</evidence>
<reference evidence="1 2" key="1">
    <citation type="submission" date="2019-06" db="EMBL/GenBank/DDBJ databases">
        <title>Sequencing the genomes of 1000 actinobacteria strains.</title>
        <authorList>
            <person name="Klenk H.-P."/>
        </authorList>
    </citation>
    <scope>NUCLEOTIDE SEQUENCE [LARGE SCALE GENOMIC DNA]</scope>
    <source>
        <strain evidence="1 2">DSM 17305</strain>
    </source>
</reference>
<organism evidence="1 2">
    <name type="scientific">Kribbella jejuensis</name>
    <dbReference type="NCBI Taxonomy" id="236068"/>
    <lineage>
        <taxon>Bacteria</taxon>
        <taxon>Bacillati</taxon>
        <taxon>Actinomycetota</taxon>
        <taxon>Actinomycetes</taxon>
        <taxon>Propionibacteriales</taxon>
        <taxon>Kribbellaceae</taxon>
        <taxon>Kribbella</taxon>
    </lineage>
</organism>
<dbReference type="PROSITE" id="PS51318">
    <property type="entry name" value="TAT"/>
    <property type="match status" value="1"/>
</dbReference>
<dbReference type="Proteomes" id="UP000316298">
    <property type="component" value="Unassembled WGS sequence"/>
</dbReference>
<dbReference type="OrthoDB" id="2515880at2"/>
<proteinExistence type="predicted"/>
<dbReference type="NCBIfam" id="TIGR01409">
    <property type="entry name" value="TAT_signal_seq"/>
    <property type="match status" value="1"/>
</dbReference>
<dbReference type="CDD" id="cd14748">
    <property type="entry name" value="PBP2_UgpB"/>
    <property type="match status" value="1"/>
</dbReference>
<dbReference type="SUPFAM" id="SSF53850">
    <property type="entry name" value="Periplasmic binding protein-like II"/>
    <property type="match status" value="1"/>
</dbReference>
<dbReference type="PANTHER" id="PTHR43649">
    <property type="entry name" value="ARABINOSE-BINDING PROTEIN-RELATED"/>
    <property type="match status" value="1"/>
</dbReference>
<dbReference type="InterPro" id="IPR006311">
    <property type="entry name" value="TAT_signal"/>
</dbReference>
<dbReference type="EMBL" id="VFMM01000002">
    <property type="protein sequence ID" value="TQJ11730.1"/>
    <property type="molecule type" value="Genomic_DNA"/>
</dbReference>
<dbReference type="InterPro" id="IPR050490">
    <property type="entry name" value="Bact_solute-bd_prot1"/>
</dbReference>
<protein>
    <submittedName>
        <fullName evidence="1">Carbohydrate ABC transporter substrate-binding protein (CUT1 family)</fullName>
    </submittedName>
</protein>
<accession>A0A542E8S4</accession>